<name>A0A427YRB8_9TREE</name>
<dbReference type="GO" id="GO:0000981">
    <property type="term" value="F:DNA-binding transcription factor activity, RNA polymerase II-specific"/>
    <property type="evidence" value="ECO:0007669"/>
    <property type="project" value="InterPro"/>
</dbReference>
<feature type="compositionally biased region" description="Basic and acidic residues" evidence="1">
    <location>
        <begin position="104"/>
        <end position="113"/>
    </location>
</feature>
<gene>
    <name evidence="3" type="ORF">EHS25_006261</name>
</gene>
<feature type="region of interest" description="Disordered" evidence="1">
    <location>
        <begin position="83"/>
        <end position="113"/>
    </location>
</feature>
<protein>
    <recommendedName>
        <fullName evidence="2">Zn(2)-C6 fungal-type domain-containing protein</fullName>
    </recommendedName>
</protein>
<evidence type="ECO:0000313" key="3">
    <source>
        <dbReference type="EMBL" id="RSH93615.1"/>
    </source>
</evidence>
<accession>A0A427YRB8</accession>
<comment type="caution">
    <text evidence="3">The sequence shown here is derived from an EMBL/GenBank/DDBJ whole genome shotgun (WGS) entry which is preliminary data.</text>
</comment>
<dbReference type="AlphaFoldDB" id="A0A427YRB8"/>
<proteinExistence type="predicted"/>
<dbReference type="GO" id="GO:0008270">
    <property type="term" value="F:zinc ion binding"/>
    <property type="evidence" value="ECO:0007669"/>
    <property type="project" value="InterPro"/>
</dbReference>
<dbReference type="Pfam" id="PF00172">
    <property type="entry name" value="Zn_clus"/>
    <property type="match status" value="1"/>
</dbReference>
<dbReference type="InterPro" id="IPR036864">
    <property type="entry name" value="Zn2-C6_fun-type_DNA-bd_sf"/>
</dbReference>
<reference evidence="3 4" key="1">
    <citation type="submission" date="2018-11" db="EMBL/GenBank/DDBJ databases">
        <title>Genome sequence of Saitozyma podzolica DSM 27192.</title>
        <authorList>
            <person name="Aliyu H."/>
            <person name="Gorte O."/>
            <person name="Ochsenreither K."/>
        </authorList>
    </citation>
    <scope>NUCLEOTIDE SEQUENCE [LARGE SCALE GENOMIC DNA]</scope>
    <source>
        <strain evidence="3 4">DSM 27192</strain>
    </source>
</reference>
<dbReference type="InterPro" id="IPR001138">
    <property type="entry name" value="Zn2Cys6_DnaBD"/>
</dbReference>
<dbReference type="OrthoDB" id="2595934at2759"/>
<dbReference type="Proteomes" id="UP000279259">
    <property type="component" value="Unassembled WGS sequence"/>
</dbReference>
<organism evidence="3 4">
    <name type="scientific">Saitozyma podzolica</name>
    <dbReference type="NCBI Taxonomy" id="1890683"/>
    <lineage>
        <taxon>Eukaryota</taxon>
        <taxon>Fungi</taxon>
        <taxon>Dikarya</taxon>
        <taxon>Basidiomycota</taxon>
        <taxon>Agaricomycotina</taxon>
        <taxon>Tremellomycetes</taxon>
        <taxon>Tremellales</taxon>
        <taxon>Trimorphomycetaceae</taxon>
        <taxon>Saitozyma</taxon>
    </lineage>
</organism>
<dbReference type="CDD" id="cd00067">
    <property type="entry name" value="GAL4"/>
    <property type="match status" value="1"/>
</dbReference>
<feature type="domain" description="Zn(2)-C6 fungal-type" evidence="2">
    <location>
        <begin position="20"/>
        <end position="51"/>
    </location>
</feature>
<dbReference type="EMBL" id="RSCD01000003">
    <property type="protein sequence ID" value="RSH93615.1"/>
    <property type="molecule type" value="Genomic_DNA"/>
</dbReference>
<evidence type="ECO:0000259" key="2">
    <source>
        <dbReference type="PROSITE" id="PS50048"/>
    </source>
</evidence>
<dbReference type="PROSITE" id="PS50048">
    <property type="entry name" value="ZN2_CY6_FUNGAL_2"/>
    <property type="match status" value="1"/>
</dbReference>
<evidence type="ECO:0000313" key="4">
    <source>
        <dbReference type="Proteomes" id="UP000279259"/>
    </source>
</evidence>
<keyword evidence="4" id="KW-1185">Reference proteome</keyword>
<evidence type="ECO:0000256" key="1">
    <source>
        <dbReference type="SAM" id="MobiDB-lite"/>
    </source>
</evidence>
<dbReference type="SUPFAM" id="SSF57701">
    <property type="entry name" value="Zn2/Cys6 DNA-binding domain"/>
    <property type="match status" value="1"/>
</dbReference>
<feature type="compositionally biased region" description="Polar residues" evidence="1">
    <location>
        <begin position="83"/>
        <end position="103"/>
    </location>
</feature>
<feature type="region of interest" description="Disordered" evidence="1">
    <location>
        <begin position="135"/>
        <end position="154"/>
    </location>
</feature>
<sequence length="631" mass="68593">MTENSTPLRAKRKRTKGFIACDACQRRKSRCDLVSAGCCHRCRVLGTDCSFILVGGTYPAELPSPIDSTCGISPLVPECPSQGKATSSSFLPSSLIPDTSTRSPVDHGRHDELSQRVSRMEALLETVLDRLSRNAGVAPPVSEPPTSAIPSDHRPPLRMPGLGATGDPVTSPPKALAYPCASDQIATVFCLRPECRFLDPVADGLVTSVGLEEAVQIAKAETAPFLTVDGLLERPTGGMHPFLQCCILYYASCRRTFASGTPDDIRLRSRLLQVVRVGLSTIHSAPPAQDLALACLLLAMSPSGFMIHQPSHSFDPLGAVTVANSLIPRLGLVEEHLDNMQIVYSTYHLYSWSHAFSSSSFAPPTPPECPLDQILSLETARTLSAHWLHLLYESRLLEVVRQISNIALRARCARIPNPEAANHLLDSLSRFQSDLDAWRTALAGETSLASAGREWLHLQSLQIEMALSLKISTDASKFLPSPLGFEARFPFLPPFGNSIFMAARNIALRAPTSGLNLSMLPGFSLTLCFLAYGVIYSAHKLDTSDHEPASVANHRDHFAVFRSALSTSHPAAEIMLGRVEEMNTDADWKRLPKLASELSALNESSLTGFELFFDFDLASLGFLDSLVDLHS</sequence>